<reference evidence="1 2" key="1">
    <citation type="submission" date="2017-09" db="EMBL/GenBank/DDBJ databases">
        <title>Large-scale bioinformatics analysis of Bacillus genomes uncovers conserved roles of natural products in bacterial physiology.</title>
        <authorList>
            <consortium name="Agbiome Team Llc"/>
            <person name="Bleich R.M."/>
            <person name="Grubbs K.J."/>
            <person name="Santa Maria K.C."/>
            <person name="Allen S.E."/>
            <person name="Farag S."/>
            <person name="Shank E.A."/>
            <person name="Bowers A."/>
        </authorList>
    </citation>
    <scope>NUCLEOTIDE SEQUENCE [LARGE SCALE GENOMIC DNA]</scope>
    <source>
        <strain evidence="1 2">AFS060282</strain>
    </source>
</reference>
<accession>A0A9X7G5B8</accession>
<sequence>MAFIGSVTLYVFNSRQAPEIIAGDFLPDEKDAKKMNKKQLAEAKVDASNFTLSVYPEAVFEEQTGKGLMHIRNEPSNAYPINVKVQRNDTKEVIYETGAIQPGHEIKEVTLKKPMEAGEYKATANVDIFDPKTKKKQGTTQAEIQITVKK</sequence>
<dbReference type="AlphaFoldDB" id="A0A9X7G5B8"/>
<proteinExistence type="predicted"/>
<protein>
    <submittedName>
        <fullName evidence="1">Uncharacterized protein</fullName>
    </submittedName>
</protein>
<name>A0A9X7G5B8_BACCE</name>
<comment type="caution">
    <text evidence="1">The sequence shown here is derived from an EMBL/GenBank/DDBJ whole genome shotgun (WGS) entry which is preliminary data.</text>
</comment>
<evidence type="ECO:0000313" key="1">
    <source>
        <dbReference type="EMBL" id="PFV01960.1"/>
    </source>
</evidence>
<gene>
    <name evidence="1" type="ORF">COK98_28425</name>
</gene>
<dbReference type="Proteomes" id="UP000226257">
    <property type="component" value="Unassembled WGS sequence"/>
</dbReference>
<evidence type="ECO:0000313" key="2">
    <source>
        <dbReference type="Proteomes" id="UP000226257"/>
    </source>
</evidence>
<organism evidence="1 2">
    <name type="scientific">Bacillus cereus</name>
    <dbReference type="NCBI Taxonomy" id="1396"/>
    <lineage>
        <taxon>Bacteria</taxon>
        <taxon>Bacillati</taxon>
        <taxon>Bacillota</taxon>
        <taxon>Bacilli</taxon>
        <taxon>Bacillales</taxon>
        <taxon>Bacillaceae</taxon>
        <taxon>Bacillus</taxon>
        <taxon>Bacillus cereus group</taxon>
    </lineage>
</organism>
<dbReference type="EMBL" id="NVDQ01000043">
    <property type="protein sequence ID" value="PFV01960.1"/>
    <property type="molecule type" value="Genomic_DNA"/>
</dbReference>